<comment type="caution">
    <text evidence="1">The sequence shown here is derived from an EMBL/GenBank/DDBJ whole genome shotgun (WGS) entry which is preliminary data.</text>
</comment>
<evidence type="ECO:0000313" key="2">
    <source>
        <dbReference type="Proteomes" id="UP001207468"/>
    </source>
</evidence>
<sequence>MGKVRKWRRCRQLRMTCQLTVRGLGPGRFSERGLMVFFADLPTSSLPNTRIIGMDAGEVDAGEVDAGEVDVGEVDAGEVDAGEVMNESCYLRVVSNYDVLVNVETR</sequence>
<organism evidence="1 2">
    <name type="scientific">Russula earlei</name>
    <dbReference type="NCBI Taxonomy" id="71964"/>
    <lineage>
        <taxon>Eukaryota</taxon>
        <taxon>Fungi</taxon>
        <taxon>Dikarya</taxon>
        <taxon>Basidiomycota</taxon>
        <taxon>Agaricomycotina</taxon>
        <taxon>Agaricomycetes</taxon>
        <taxon>Russulales</taxon>
        <taxon>Russulaceae</taxon>
        <taxon>Russula</taxon>
    </lineage>
</organism>
<dbReference type="Proteomes" id="UP001207468">
    <property type="component" value="Unassembled WGS sequence"/>
</dbReference>
<dbReference type="EMBL" id="JAGFNK010000219">
    <property type="protein sequence ID" value="KAI9457530.1"/>
    <property type="molecule type" value="Genomic_DNA"/>
</dbReference>
<accession>A0ACC0U2F8</accession>
<evidence type="ECO:0000313" key="1">
    <source>
        <dbReference type="EMBL" id="KAI9457530.1"/>
    </source>
</evidence>
<gene>
    <name evidence="1" type="ORF">F5148DRAFT_1222148</name>
</gene>
<proteinExistence type="predicted"/>
<name>A0ACC0U2F8_9AGAM</name>
<reference evidence="1" key="1">
    <citation type="submission" date="2021-03" db="EMBL/GenBank/DDBJ databases">
        <title>Evolutionary priming and transition to the ectomycorrhizal habit in an iconic lineage of mushroom-forming fungi: is preadaptation a requirement?</title>
        <authorList>
            <consortium name="DOE Joint Genome Institute"/>
            <person name="Looney B.P."/>
            <person name="Miyauchi S."/>
            <person name="Morin E."/>
            <person name="Drula E."/>
            <person name="Courty P.E."/>
            <person name="Chicoki N."/>
            <person name="Fauchery L."/>
            <person name="Kohler A."/>
            <person name="Kuo A."/>
            <person name="LaButti K."/>
            <person name="Pangilinan J."/>
            <person name="Lipzen A."/>
            <person name="Riley R."/>
            <person name="Andreopoulos W."/>
            <person name="He G."/>
            <person name="Johnson J."/>
            <person name="Barry K.W."/>
            <person name="Grigoriev I.V."/>
            <person name="Nagy L."/>
            <person name="Hibbett D."/>
            <person name="Henrissat B."/>
            <person name="Matheny P.B."/>
            <person name="Labbe J."/>
            <person name="Martin A.F."/>
        </authorList>
    </citation>
    <scope>NUCLEOTIDE SEQUENCE</scope>
    <source>
        <strain evidence="1">BPL698</strain>
    </source>
</reference>
<keyword evidence="2" id="KW-1185">Reference proteome</keyword>
<protein>
    <submittedName>
        <fullName evidence="1">Uncharacterized protein</fullName>
    </submittedName>
</protein>